<feature type="domain" description="PAS" evidence="2">
    <location>
        <begin position="477"/>
        <end position="508"/>
    </location>
</feature>
<reference evidence="6 7" key="1">
    <citation type="journal article" date="2014" name="Syst. Appl. Microbiol.">
        <title>Complete genomes of freshwater sulfur oxidizers Sulfuricella denitrificans skB26 and Sulfuritalea hydrogenivorans sk43H: genetic insights into the sulfur oxidation pathway of betaproteobacteria.</title>
        <authorList>
            <person name="Watanabe T."/>
            <person name="Kojima H."/>
            <person name="Fukui M."/>
        </authorList>
    </citation>
    <scope>NUCLEOTIDE SEQUENCE [LARGE SCALE GENOMIC DNA]</scope>
    <source>
        <strain evidence="6">DSM22779</strain>
    </source>
</reference>
<dbReference type="Pfam" id="PF00563">
    <property type="entry name" value="EAL"/>
    <property type="match status" value="1"/>
</dbReference>
<feature type="domain" description="EAL" evidence="4">
    <location>
        <begin position="766"/>
        <end position="1019"/>
    </location>
</feature>
<dbReference type="CDD" id="cd00130">
    <property type="entry name" value="PAS"/>
    <property type="match status" value="2"/>
</dbReference>
<dbReference type="InterPro" id="IPR000014">
    <property type="entry name" value="PAS"/>
</dbReference>
<proteinExistence type="predicted"/>
<dbReference type="Gene3D" id="3.30.70.270">
    <property type="match status" value="1"/>
</dbReference>
<dbReference type="Proteomes" id="UP000031637">
    <property type="component" value="Chromosome"/>
</dbReference>
<dbReference type="NCBIfam" id="TIGR00229">
    <property type="entry name" value="sensory_box"/>
    <property type="match status" value="2"/>
</dbReference>
<dbReference type="InterPro" id="IPR035919">
    <property type="entry name" value="EAL_sf"/>
</dbReference>
<dbReference type="PROSITE" id="PS50887">
    <property type="entry name" value="GGDEF"/>
    <property type="match status" value="1"/>
</dbReference>
<dbReference type="SMART" id="SM00086">
    <property type="entry name" value="PAC"/>
    <property type="match status" value="2"/>
</dbReference>
<dbReference type="InterPro" id="IPR000700">
    <property type="entry name" value="PAS-assoc_C"/>
</dbReference>
<dbReference type="CDD" id="cd12914">
    <property type="entry name" value="PDC1_DGC_like"/>
    <property type="match status" value="1"/>
</dbReference>
<evidence type="ECO:0000313" key="7">
    <source>
        <dbReference type="Proteomes" id="UP000031637"/>
    </source>
</evidence>
<keyword evidence="1" id="KW-0472">Membrane</keyword>
<dbReference type="InterPro" id="IPR035965">
    <property type="entry name" value="PAS-like_dom_sf"/>
</dbReference>
<dbReference type="Pfam" id="PF08447">
    <property type="entry name" value="PAS_3"/>
    <property type="match status" value="1"/>
</dbReference>
<organism evidence="6 7">
    <name type="scientific">Sulfuritalea hydrogenivorans sk43H</name>
    <dbReference type="NCBI Taxonomy" id="1223802"/>
    <lineage>
        <taxon>Bacteria</taxon>
        <taxon>Pseudomonadati</taxon>
        <taxon>Pseudomonadota</taxon>
        <taxon>Betaproteobacteria</taxon>
        <taxon>Nitrosomonadales</taxon>
        <taxon>Sterolibacteriaceae</taxon>
        <taxon>Sulfuritalea</taxon>
    </lineage>
</organism>
<dbReference type="PANTHER" id="PTHR44757:SF2">
    <property type="entry name" value="BIOFILM ARCHITECTURE MAINTENANCE PROTEIN MBAA"/>
    <property type="match status" value="1"/>
</dbReference>
<protein>
    <submittedName>
        <fullName evidence="6">Uncharacterized protein</fullName>
    </submittedName>
</protein>
<dbReference type="Gene3D" id="3.20.20.450">
    <property type="entry name" value="EAL domain"/>
    <property type="match status" value="1"/>
</dbReference>
<dbReference type="PROSITE" id="PS50113">
    <property type="entry name" value="PAC"/>
    <property type="match status" value="2"/>
</dbReference>
<evidence type="ECO:0000259" key="2">
    <source>
        <dbReference type="PROSITE" id="PS50112"/>
    </source>
</evidence>
<dbReference type="Gene3D" id="2.10.70.100">
    <property type="match status" value="1"/>
</dbReference>
<dbReference type="SUPFAM" id="SSF55785">
    <property type="entry name" value="PYP-like sensor domain (PAS domain)"/>
    <property type="match status" value="2"/>
</dbReference>
<keyword evidence="1" id="KW-0812">Transmembrane</keyword>
<dbReference type="CDD" id="cd01948">
    <property type="entry name" value="EAL"/>
    <property type="match status" value="1"/>
</dbReference>
<dbReference type="STRING" id="1223802.SUTH_02506"/>
<dbReference type="InterPro" id="IPR013655">
    <property type="entry name" value="PAS_fold_3"/>
</dbReference>
<dbReference type="AlphaFoldDB" id="W0SG92"/>
<dbReference type="InterPro" id="IPR029787">
    <property type="entry name" value="Nucleotide_cyclase"/>
</dbReference>
<evidence type="ECO:0000313" key="6">
    <source>
        <dbReference type="EMBL" id="BAO30289.1"/>
    </source>
</evidence>
<dbReference type="KEGG" id="shd:SUTH_02506"/>
<dbReference type="SUPFAM" id="SSF55073">
    <property type="entry name" value="Nucleotide cyclase"/>
    <property type="match status" value="1"/>
</dbReference>
<feature type="domain" description="PAC" evidence="3">
    <location>
        <begin position="414"/>
        <end position="466"/>
    </location>
</feature>
<feature type="domain" description="GGDEF" evidence="5">
    <location>
        <begin position="619"/>
        <end position="757"/>
    </location>
</feature>
<dbReference type="Gene3D" id="3.30.450.20">
    <property type="entry name" value="PAS domain"/>
    <property type="match status" value="3"/>
</dbReference>
<keyword evidence="7" id="KW-1185">Reference proteome</keyword>
<dbReference type="InterPro" id="IPR000160">
    <property type="entry name" value="GGDEF_dom"/>
</dbReference>
<feature type="transmembrane region" description="Helical" evidence="1">
    <location>
        <begin position="299"/>
        <end position="318"/>
    </location>
</feature>
<dbReference type="PROSITE" id="PS50883">
    <property type="entry name" value="EAL"/>
    <property type="match status" value="1"/>
</dbReference>
<dbReference type="EMBL" id="AP012547">
    <property type="protein sequence ID" value="BAO30289.1"/>
    <property type="molecule type" value="Genomic_DNA"/>
</dbReference>
<dbReference type="Pfam" id="PF13426">
    <property type="entry name" value="PAS_9"/>
    <property type="match status" value="1"/>
</dbReference>
<dbReference type="OrthoDB" id="9813903at2"/>
<dbReference type="SMART" id="SM00052">
    <property type="entry name" value="EAL"/>
    <property type="match status" value="1"/>
</dbReference>
<dbReference type="PROSITE" id="PS50112">
    <property type="entry name" value="PAS"/>
    <property type="match status" value="1"/>
</dbReference>
<dbReference type="SUPFAM" id="SSF141868">
    <property type="entry name" value="EAL domain-like"/>
    <property type="match status" value="1"/>
</dbReference>
<evidence type="ECO:0000259" key="4">
    <source>
        <dbReference type="PROSITE" id="PS50883"/>
    </source>
</evidence>
<dbReference type="SMART" id="SM00267">
    <property type="entry name" value="GGDEF"/>
    <property type="match status" value="1"/>
</dbReference>
<gene>
    <name evidence="6" type="ORF">SUTH_02506</name>
</gene>
<dbReference type="Pfam" id="PF00990">
    <property type="entry name" value="GGDEF"/>
    <property type="match status" value="1"/>
</dbReference>
<evidence type="ECO:0000256" key="1">
    <source>
        <dbReference type="SAM" id="Phobius"/>
    </source>
</evidence>
<dbReference type="HOGENOM" id="CLU_000445_70_44_4"/>
<evidence type="ECO:0000259" key="5">
    <source>
        <dbReference type="PROSITE" id="PS50887"/>
    </source>
</evidence>
<sequence>MSLAPRPLRGSRFLGEWLFLLAALTAFGGYIGYSQYQDYLQIEIQERERLTTEAAVIEKNLVPQLHSANHALETIRDDLSHWRMEKDGQWRTNRRLQVFADILPGMRVLLVVDADGRITASNNATLVGASLAHREWFQLAARNNAPQTLYLIPPIKSLIDTYVMALARSVARPNGEFGGVVYASFDPDFARTQLDSVLYTPDAWAALAHGDGKLFMMAPEKKHLAGTDLATPGSLFTRHRDSGQKTNVYTDRVAATGEQRMIAQRTIHPDDLFMDKPLVVAVSRDPRTIFASWQRATTLHALLFGIVAVVAVLSLGFYQRRQRGLQDIADRHEQALQASADRLNEAQRIAQVGNWTLDLVSGELTWSDQVFRLFEIDPARFGATYDAFLNAIHPDDREAVHQAYAESLVTRQPYEVTHRLRMNDGRIKWVHEKCLSEFDATGKPLRSLGTVQDITDGKLAEIELRIAAAAFDSQEAMMVTDANSVILRVNRAFVQITGYTPAEAVGQTPRLLQSGRHDKTFYREMWEAINRTGTWQGEVWDRRKDGTVYPKWLTISAVKDDSGTVTHYIGSHYDITERKIAEEKIRQLAFFDQLTGLPNRTLLMDRLRQTMAASSRSGGHGALLFIDLDNFKMLNDTLGHDKGDLLLKQVAQRLKLCVREGDTVAHLSGDEFVVVLAGLDADSADAAADIEAIVEKILASLNQDYLLADVVHHSTASIGITLFMGDPTSIDELMKQADLAMYKSKEAGRNTWHFFDPGMESAVKERAALEDDLRLALQEQQFVLHFQAQVVGERLTGAEVLVRWQHPQRGMVPPGEFIPLAEDTGLILPLGEWVLDAACRQLARWATQPELAHLTLAVNVSAHQFGQVDFVDQVLAVLKNTGANPRFLKLELTESLLVDNVQDIIGKMFALKARGVGFALDDFGTGYSSLSYLKRLPLDQLKIDQSFVRDILVDPNDAAIARTIVALAESLGLGVIAEGVETETQREFLAKSGCHAFQGYLYSKPVPLDKFEELMTAEAVA</sequence>
<accession>W0SG92</accession>
<dbReference type="InterPro" id="IPR001633">
    <property type="entry name" value="EAL_dom"/>
</dbReference>
<dbReference type="RefSeq" id="WP_084207387.1">
    <property type="nucleotide sequence ID" value="NZ_AP012547.1"/>
</dbReference>
<feature type="domain" description="PAC" evidence="3">
    <location>
        <begin position="535"/>
        <end position="587"/>
    </location>
</feature>
<dbReference type="InterPro" id="IPR043128">
    <property type="entry name" value="Rev_trsase/Diguanyl_cyclase"/>
</dbReference>
<dbReference type="FunFam" id="3.20.20.450:FF:000001">
    <property type="entry name" value="Cyclic di-GMP phosphodiesterase yahA"/>
    <property type="match status" value="1"/>
</dbReference>
<dbReference type="SMART" id="SM00091">
    <property type="entry name" value="PAS"/>
    <property type="match status" value="2"/>
</dbReference>
<dbReference type="CDD" id="cd01949">
    <property type="entry name" value="GGDEF"/>
    <property type="match status" value="1"/>
</dbReference>
<dbReference type="PANTHER" id="PTHR44757">
    <property type="entry name" value="DIGUANYLATE CYCLASE DGCP"/>
    <property type="match status" value="1"/>
</dbReference>
<dbReference type="InterPro" id="IPR052155">
    <property type="entry name" value="Biofilm_reg_signaling"/>
</dbReference>
<evidence type="ECO:0000259" key="3">
    <source>
        <dbReference type="PROSITE" id="PS50113"/>
    </source>
</evidence>
<keyword evidence="1" id="KW-1133">Transmembrane helix</keyword>
<dbReference type="InterPro" id="IPR001610">
    <property type="entry name" value="PAC"/>
</dbReference>
<dbReference type="NCBIfam" id="TIGR00254">
    <property type="entry name" value="GGDEF"/>
    <property type="match status" value="1"/>
</dbReference>
<name>W0SG92_9PROT</name>